<gene>
    <name evidence="2" type="ORF">EC1118_1O4_4082g</name>
</gene>
<protein>
    <submittedName>
        <fullName evidence="2">EC1118_1O4_4082p</fullName>
    </submittedName>
</protein>
<dbReference type="AlphaFoldDB" id="C8ZGU6"/>
<evidence type="ECO:0000313" key="2">
    <source>
        <dbReference type="EMBL" id="CAY86475.1"/>
    </source>
</evidence>
<evidence type="ECO:0000256" key="1">
    <source>
        <dbReference type="SAM" id="MobiDB-lite"/>
    </source>
</evidence>
<evidence type="ECO:0000313" key="3">
    <source>
        <dbReference type="Proteomes" id="UP000000286"/>
    </source>
</evidence>
<dbReference type="HOGENOM" id="CLU_2777835_0_0_1"/>
<name>C8ZGU6_YEAS8</name>
<accession>C8ZGU6</accession>
<feature type="region of interest" description="Disordered" evidence="1">
    <location>
        <begin position="44"/>
        <end position="69"/>
    </location>
</feature>
<sequence>MSESDNCFSSSSILLDGTTSVALFSFSPGYRDVSTSVIQSSKQAMKRPNMNQEKAIQTSCNLSSSVVRS</sequence>
<dbReference type="EMBL" id="FN394216">
    <property type="protein sequence ID" value="CAY86475.1"/>
    <property type="molecule type" value="Genomic_DNA"/>
</dbReference>
<reference evidence="2 3" key="1">
    <citation type="journal article" date="2009" name="Proc. Natl. Acad. Sci. U.S.A.">
        <title>Eukaryote-to-eukaryote gene transfer events revealed by the genome sequence of the wine yeast Saccharomyces cerevisiae EC1118.</title>
        <authorList>
            <person name="Novo M."/>
            <person name="Bigey F."/>
            <person name="Beyne E."/>
            <person name="Galeote V."/>
            <person name="Gavory F."/>
            <person name="Mallet S."/>
            <person name="Cambot B."/>
            <person name="Legras J.L."/>
            <person name="Wincker P."/>
            <person name="Casaregola S."/>
            <person name="Dequin S."/>
        </authorList>
    </citation>
    <scope>NUCLEOTIDE SEQUENCE [LARGE SCALE GENOMIC DNA]</scope>
    <source>
        <strain evidence="3">Lalvin EC1118 / Prise de mousse</strain>
    </source>
</reference>
<dbReference type="Proteomes" id="UP000000286">
    <property type="component" value="Chromosome XV"/>
</dbReference>
<proteinExistence type="predicted"/>
<organism evidence="2 3">
    <name type="scientific">Saccharomyces cerevisiae (strain Lalvin EC1118 / Prise de mousse)</name>
    <name type="common">Baker's yeast</name>
    <dbReference type="NCBI Taxonomy" id="643680"/>
    <lineage>
        <taxon>Eukaryota</taxon>
        <taxon>Fungi</taxon>
        <taxon>Dikarya</taxon>
        <taxon>Ascomycota</taxon>
        <taxon>Saccharomycotina</taxon>
        <taxon>Saccharomycetes</taxon>
        <taxon>Saccharomycetales</taxon>
        <taxon>Saccharomycetaceae</taxon>
        <taxon>Saccharomyces</taxon>
    </lineage>
</organism>